<protein>
    <submittedName>
        <fullName evidence="2">Uncharacterized protein</fullName>
    </submittedName>
</protein>
<proteinExistence type="predicted"/>
<gene>
    <name evidence="2" type="ORF">BURPS1710A_2858</name>
</gene>
<organism evidence="2">
    <name type="scientific">Burkholderia pseudomallei 1710a</name>
    <dbReference type="NCBI Taxonomy" id="320371"/>
    <lineage>
        <taxon>Bacteria</taxon>
        <taxon>Pseudomonadati</taxon>
        <taxon>Pseudomonadota</taxon>
        <taxon>Betaproteobacteria</taxon>
        <taxon>Burkholderiales</taxon>
        <taxon>Burkholderiaceae</taxon>
        <taxon>Burkholderia</taxon>
        <taxon>pseudomallei group</taxon>
    </lineage>
</organism>
<feature type="region of interest" description="Disordered" evidence="1">
    <location>
        <begin position="1"/>
        <end position="41"/>
    </location>
</feature>
<evidence type="ECO:0000313" key="2">
    <source>
        <dbReference type="EMBL" id="EET06289.1"/>
    </source>
</evidence>
<dbReference type="Proteomes" id="UP000001812">
    <property type="component" value="Chromosome I"/>
</dbReference>
<dbReference type="EMBL" id="CM000832">
    <property type="protein sequence ID" value="EET06289.1"/>
    <property type="molecule type" value="Genomic_DNA"/>
</dbReference>
<reference evidence="2" key="1">
    <citation type="submission" date="2009-05" db="EMBL/GenBank/DDBJ databases">
        <authorList>
            <person name="Harkins D.M."/>
            <person name="DeShazer D."/>
            <person name="Woods D.E."/>
            <person name="Brinkac L.M."/>
            <person name="Brown K.A."/>
            <person name="Hung G.C."/>
            <person name="Tuanyok A."/>
            <person name="Zhang B."/>
            <person name="Nierman W.C."/>
        </authorList>
    </citation>
    <scope>NUCLEOTIDE SEQUENCE [LARGE SCALE GENOMIC DNA]</scope>
    <source>
        <strain evidence="2">1710a</strain>
    </source>
</reference>
<evidence type="ECO:0000256" key="1">
    <source>
        <dbReference type="SAM" id="MobiDB-lite"/>
    </source>
</evidence>
<dbReference type="AlphaFoldDB" id="A0A0E1W1I0"/>
<accession>A0A0E1W1I0</accession>
<name>A0A0E1W1I0_BURPE</name>
<dbReference type="HOGENOM" id="CLU_3267010_0_0_4"/>
<sequence>MHPGCLPVGGGSHASSMMPGGGRRPSPSRANGVFVRRARRR</sequence>